<dbReference type="Gene3D" id="3.60.21.10">
    <property type="match status" value="1"/>
</dbReference>
<feature type="region of interest" description="Disordered" evidence="6">
    <location>
        <begin position="1854"/>
        <end position="1876"/>
    </location>
</feature>
<keyword evidence="5" id="KW-0863">Zinc-finger</keyword>
<dbReference type="Gene3D" id="3.30.420.10">
    <property type="entry name" value="Ribonuclease H-like superfamily/Ribonuclease H"/>
    <property type="match status" value="1"/>
</dbReference>
<dbReference type="PROSITE" id="PS50158">
    <property type="entry name" value="ZF_CCHC"/>
    <property type="match status" value="2"/>
</dbReference>
<dbReference type="InterPro" id="IPR013103">
    <property type="entry name" value="RVT_2"/>
</dbReference>
<feature type="compositionally biased region" description="Low complexity" evidence="6">
    <location>
        <begin position="662"/>
        <end position="679"/>
    </location>
</feature>
<dbReference type="SUPFAM" id="SSF81324">
    <property type="entry name" value="Voltage-gated potassium channels"/>
    <property type="match status" value="1"/>
</dbReference>
<evidence type="ECO:0000313" key="9">
    <source>
        <dbReference type="EMBL" id="CAE8630276.1"/>
    </source>
</evidence>
<evidence type="ECO:0000256" key="5">
    <source>
        <dbReference type="PROSITE-ProRule" id="PRU00047"/>
    </source>
</evidence>
<reference evidence="9" key="1">
    <citation type="submission" date="2021-02" db="EMBL/GenBank/DDBJ databases">
        <authorList>
            <person name="Dougan E. K."/>
            <person name="Rhodes N."/>
            <person name="Thang M."/>
            <person name="Chan C."/>
        </authorList>
    </citation>
    <scope>NUCLEOTIDE SEQUENCE</scope>
</reference>
<feature type="transmembrane region" description="Helical" evidence="7">
    <location>
        <begin position="337"/>
        <end position="359"/>
    </location>
</feature>
<feature type="region of interest" description="Disordered" evidence="6">
    <location>
        <begin position="1602"/>
        <end position="1666"/>
    </location>
</feature>
<dbReference type="GO" id="GO:0016787">
    <property type="term" value="F:hydrolase activity"/>
    <property type="evidence" value="ECO:0007669"/>
    <property type="project" value="InterPro"/>
</dbReference>
<dbReference type="SUPFAM" id="SSF56300">
    <property type="entry name" value="Metallo-dependent phosphatases"/>
    <property type="match status" value="1"/>
</dbReference>
<sequence>MQADVKIHASTASLSHCLQRVCEAEFSLVAAREALSTLCVQASYTDPSYTQTNGTEEQTRYTACAAPSPLLPEVPCQVPQCFPDAGLSLHVKPSMLSRVSTPAMDMVMLKPKSDRIKDSGGLPRATTWDLSSANGSKKHFGQRSSTVTELKQRRLSWNNPGDTAIAATADRPSHVQLPGFMRVAALRPDSQGRLAWMFAGLILTIYEAFAIPLYLSFEIESTGALFWFTSITNTYFIMDIPLQFLTGFLDGRGILILDLRRIICRYVRTWLFLDLMAALPWEWFTASFSVLNGGSTTIRGARLVRLIRILRLLRLLRLMKLQSYTLAMEQHIESNRLAVFALEVLRLLFALSVIIHWGACLFHAVGARDTGDKTWIDALPAEVSRDKLQTYTWSLYFTMATMSTVGYGDIAPQSFFEVQFTIVLLGFSTLVFSSLMGVLMELIGNLRSQARDKNIKRMALARYLKWRAVPAPVVAKIRQYMIFTWLSSKLNLASDLQQGSQERGWQSVLPVRFIEEKEAAWHTLRAYAVRAQRQQDWAAAHQRPAIDTWTAAAGTTHPPAMLGLAASAAGTTQPPAMLGLAADAAADGTAQPPAMLGPASQPSAAGFGLPPTKAPPQLSPAEAAAAACPPELSGAAPENGLASQPSAAGFGLPPTKAPPQLSPAEAAAAACPPELSGAAPENGLAAADGTAQPPAMLGPASQPSAAGFGLPPTKAPPQLSPAEAEAAAAACPPELSGAAPENGLSAFSCWVWAPSHQSSTPTVSGFEPAEEQGDARAAQAAAEAAAAGFASLATGLNGCGRGILPAQVLPACVFAGPAFAAAVGDEVLSQVPEAVLEAVCRVPEAVPVQLATPSGMLAGWKKVSACTLLQKGAEEQRSRQAGGDDLVEGNGRLSKATTGSEEQQDEEGRPMFLHQKYATRVTSIVEFKRRWRFLKSNPVEKANVFALGHSRERFFLYLGLVALVQAGVFTAARAPAILPGWCIYAKKLLRVKHHMENLPPGCATDDLPAQFCAGRYGAGLLTPRQKADMHVHVELMQRSNCAFDVCQMKKAMLRFYLFNCGLLKLGEPVDLEVLGVYERPLQFVYRDWKEWVSIQYPKHMHVRRGKIYGIKGEEAAACTPAAVEGHFAKLSALLAETGLLVDGVLQETAKNALWATDEKGVCDNEGLVKFTRGLGLKGLGAISRSAGSNSFGHISVLPLVSIGGECAPPFVVTRGSSFWRRGKRFGQTLMFVLRRRGAFVWTGLLAPAYAPGAEIFQVEDKYQTCVLRAWTRALGRTVGEPTVGAVLTSLVDAGLAEKEEAPLAALEAGIEISARASSNGTVHVADVVMMDVAASTPVTRQAQETEMTRAFREVAGRMVDMRGVAKPPNFTGLETDWAEWKFRMEAILSLLGLDDLAEAAVREGVDADARLMTDADELRSKMLYNLLVQLCSGKALSLVRTVRRADGLGSWAKLVREYEPSVAARHCAMLSSLLCPCFEESKPFTEQLLEWERKIADYELVTKATFPDAYKCAVISRWAPKRVREFLRVNTSDLTASYVQLKRALRDLQVRSQTFDAAGQGSQDQHSEYVPMIVDALKGLGRRTATKTDECRNCGKKGHFARDCRSQPKGKAKGKSKGADRKGGGKAGQGQWPQWPRDQGQWPRDQGQQKQPENQGAQGRGKGQAFDGKCFQCGKEGRRARDCRQRPVAELAEPEPHPLDGQDSQSWFMMLAETASKIRDTPKEEQGLTLMLVDSGSCAHVCPKDFAPSQKFVPQDWDKLPQAAAVDGRPVRAYGWKPVHMELEDGRPLFVNFLAMDVTRPILSVAELVKSGYEMWFGSLEHPQPFIRKGGVKMRLIRHANLFFLPVRQPEQWKTTEPLGQQQRRRQRQQGQPLGECRWGPELATCAADQKDFWDESSDDDVPRSFKSAWEAKRAAEAAGQDGAKEFARQAMWNCQHSDQRHARSWRSGFIGALPSADERKAHEVTHLPYQQWCPVCVSCKAADSPHRRLPEEGADDTPVVEFDYGFVSPTGQADECEAPVVLVARAKQSGYSFATAVKVKGAGDTAAVQGVLGFLQEAGLPGQRLRLRSDQERSIRACVSRIVSQRSAETIVETTPKGSSNSLGAAERYIRTLMTQVASLCTQVQQQWNVELKADSPLLPWVVGHAAWLLNRFQPYLGETPFHRVQGHEYRGEVYAFGQPLLVRKVESQSRLQPRWDAGIFLGKLTSSDEFVVATEAGIRRGRSVKEAPGAMKDYLARLRWTQDSRDEGREVRPAAPRPMRFREGGGAHTARGMALRQFHAEAGPTPGCAACDNPMGRTHSKRCVVRRGEYEAKRQRTDEGPDGQALPAATTAPDAEMPGTGVKRGREQEPDEDMSGDDMAGDDVQVSLISITGPPWYDGRDGHELDSKAVDAGMARETASLKKFGVYAEVDENACPAKELVSTRWVLNEKSAGVVKARLVAQQLNKGEPCDAFAATPALSSLRLILCLGLPRGYTAFLGDVSTAFLHAGIQEPMFVRPPPSLRRPGKVWWLRKALYGLRRSPQLWQEHWAEVAKQRGFRRSLDDPQVFVHEQSGAMLLAHVDDMLVVAPPEWMSTIKKAIGEKVTMKWLDELSHDKWSKFLGKELKLSPGGGVLVRVPPSYFEDILKEMGLQDCKSLTSLGSVTADMRTSGKERLNAGRHTQYRRCVGRLLWAINERPDLAFCVKELARDVASPTTASWANLKKLCRYLRGTTTAVLELGGTKAAEARGALSATVNEGLVVFTDSNWAARSTSGGVALCNGWLISAWSRTQATVALSSCEAEFVAISQGLVEGKAVQSLAKELGTEMPLTICTDSSSARALSMRRGFGRLKHLEVRSLWVQQEFKEKSFELVKVPTALNLSDLLTKAVSPKVLWCLSELLGLQLEGEEAAEAAEVVVHLLELNALEQYQPPACGQCHTPALLEVTHGGQVYWRCQRCRRTQTWHAYMRGWTAWAADGVTRPEADEPGRADNQQGRAPLGPAVGGANAVGSVQRQSQPTQRQLDWIATLALQRGLCVADVLSAAGAKAEASSLIDQLRVSVCGFWVLTSVARCEAQEEWSNHSLQFHEKLSDGMFGLMQSAFDRLPIACLVGNRILVVHGGIGDGKWGLSDLWNISRPLTSEKILAKENSWIFNILWSDPIEDGKSADPNTFGVHSSPRGGVTAQFAWNVTKTFCARNGLGLIIRSHQSKKGSRGFDVMHSNMLVRVFSARDYEGHGNDSAVLLITRKKADPKDPSSSGPEGENDLLVVRPQVLRSVMKQRAEAAKHWRAERGVPSPGTASRRRRTSADLARRGERRRATMQKEGVNGQDSDGIYESQGSNGSSGSNGSNGSDRSDDSFRPPPRRA</sequence>
<dbReference type="SUPFAM" id="SSF57756">
    <property type="entry name" value="Retrovirus zinc finger-like domains"/>
    <property type="match status" value="1"/>
</dbReference>
<dbReference type="GO" id="GO:0003676">
    <property type="term" value="F:nucleic acid binding"/>
    <property type="evidence" value="ECO:0007669"/>
    <property type="project" value="InterPro"/>
</dbReference>
<dbReference type="OrthoDB" id="3799035at2759"/>
<evidence type="ECO:0000256" key="2">
    <source>
        <dbReference type="ARBA" id="ARBA00022692"/>
    </source>
</evidence>
<feature type="region of interest" description="Disordered" evidence="6">
    <location>
        <begin position="2313"/>
        <end position="2361"/>
    </location>
</feature>
<dbReference type="GO" id="GO:0042391">
    <property type="term" value="P:regulation of membrane potential"/>
    <property type="evidence" value="ECO:0007669"/>
    <property type="project" value="TreeGrafter"/>
</dbReference>
<dbReference type="Pfam" id="PF00520">
    <property type="entry name" value="Ion_trans"/>
    <property type="match status" value="1"/>
</dbReference>
<dbReference type="InterPro" id="IPR036875">
    <property type="entry name" value="Znf_CCHC_sf"/>
</dbReference>
<dbReference type="GO" id="GO:0005886">
    <property type="term" value="C:plasma membrane"/>
    <property type="evidence" value="ECO:0007669"/>
    <property type="project" value="TreeGrafter"/>
</dbReference>
<feature type="compositionally biased region" description="Acidic residues" evidence="6">
    <location>
        <begin position="2351"/>
        <end position="2361"/>
    </location>
</feature>
<feature type="transmembrane region" description="Helical" evidence="7">
    <location>
        <begin position="194"/>
        <end position="215"/>
    </location>
</feature>
<dbReference type="InterPro" id="IPR029052">
    <property type="entry name" value="Metallo-depent_PP-like"/>
</dbReference>
<proteinExistence type="predicted"/>
<evidence type="ECO:0000313" key="10">
    <source>
        <dbReference type="Proteomes" id="UP000654075"/>
    </source>
</evidence>
<dbReference type="SMART" id="SM00343">
    <property type="entry name" value="ZnF_C2HC"/>
    <property type="match status" value="2"/>
</dbReference>
<feature type="region of interest" description="Disordered" evidence="6">
    <location>
        <begin position="3261"/>
        <end position="3347"/>
    </location>
</feature>
<evidence type="ECO:0000256" key="4">
    <source>
        <dbReference type="ARBA" id="ARBA00023136"/>
    </source>
</evidence>
<feature type="domain" description="CCHC-type" evidence="8">
    <location>
        <begin position="1591"/>
        <end position="1606"/>
    </location>
</feature>
<dbReference type="Gene3D" id="4.10.60.10">
    <property type="entry name" value="Zinc finger, CCHC-type"/>
    <property type="match status" value="1"/>
</dbReference>
<accession>A0A813GYA0</accession>
<feature type="transmembrane region" description="Helical" evidence="7">
    <location>
        <begin position="422"/>
        <end position="443"/>
    </location>
</feature>
<dbReference type="EMBL" id="CAJNNV010029836">
    <property type="protein sequence ID" value="CAE8630276.1"/>
    <property type="molecule type" value="Genomic_DNA"/>
</dbReference>
<dbReference type="CDD" id="cd09272">
    <property type="entry name" value="RNase_HI_RT_Ty1"/>
    <property type="match status" value="1"/>
</dbReference>
<dbReference type="InterPro" id="IPR004843">
    <property type="entry name" value="Calcineurin-like_PHP"/>
</dbReference>
<comment type="caution">
    <text evidence="9">The sequence shown here is derived from an EMBL/GenBank/DDBJ whole genome shotgun (WGS) entry which is preliminary data.</text>
</comment>
<organism evidence="9 10">
    <name type="scientific">Polarella glacialis</name>
    <name type="common">Dinoflagellate</name>
    <dbReference type="NCBI Taxonomy" id="89957"/>
    <lineage>
        <taxon>Eukaryota</taxon>
        <taxon>Sar</taxon>
        <taxon>Alveolata</taxon>
        <taxon>Dinophyceae</taxon>
        <taxon>Suessiales</taxon>
        <taxon>Suessiaceae</taxon>
        <taxon>Polarella</taxon>
    </lineage>
</organism>
<keyword evidence="5" id="KW-0479">Metal-binding</keyword>
<feature type="region of interest" description="Disordered" evidence="6">
    <location>
        <begin position="589"/>
        <end position="727"/>
    </location>
</feature>
<feature type="region of interest" description="Disordered" evidence="6">
    <location>
        <begin position="2247"/>
        <end position="2267"/>
    </location>
</feature>
<dbReference type="InterPro" id="IPR036397">
    <property type="entry name" value="RNaseH_sf"/>
</dbReference>
<dbReference type="InterPro" id="IPR001878">
    <property type="entry name" value="Znf_CCHC"/>
</dbReference>
<feature type="region of interest" description="Disordered" evidence="6">
    <location>
        <begin position="2962"/>
        <end position="2982"/>
    </location>
</feature>
<keyword evidence="5" id="KW-0862">Zinc</keyword>
<keyword evidence="4 7" id="KW-0472">Membrane</keyword>
<dbReference type="InterPro" id="IPR050818">
    <property type="entry name" value="KCNH_animal-type"/>
</dbReference>
<gene>
    <name evidence="9" type="ORF">PGLA1383_LOCUS46664</name>
</gene>
<dbReference type="PANTHER" id="PTHR10217:SF435">
    <property type="entry name" value="POTASSIUM VOLTAGE-GATED CHANNEL PROTEIN EAG"/>
    <property type="match status" value="1"/>
</dbReference>
<feature type="region of interest" description="Disordered" evidence="6">
    <location>
        <begin position="1682"/>
        <end position="1703"/>
    </location>
</feature>
<evidence type="ECO:0000256" key="3">
    <source>
        <dbReference type="ARBA" id="ARBA00022989"/>
    </source>
</evidence>
<dbReference type="PANTHER" id="PTHR10217">
    <property type="entry name" value="VOLTAGE AND LIGAND GATED POTASSIUM CHANNEL"/>
    <property type="match status" value="1"/>
</dbReference>
<evidence type="ECO:0000256" key="6">
    <source>
        <dbReference type="SAM" id="MobiDB-lite"/>
    </source>
</evidence>
<name>A0A813GYA0_POLGL</name>
<dbReference type="Pfam" id="PF07727">
    <property type="entry name" value="RVT_2"/>
    <property type="match status" value="1"/>
</dbReference>
<evidence type="ECO:0000256" key="7">
    <source>
        <dbReference type="SAM" id="Phobius"/>
    </source>
</evidence>
<feature type="transmembrane region" description="Helical" evidence="7">
    <location>
        <begin position="270"/>
        <end position="291"/>
    </location>
</feature>
<dbReference type="Pfam" id="PF00149">
    <property type="entry name" value="Metallophos"/>
    <property type="match status" value="1"/>
</dbReference>
<comment type="subcellular location">
    <subcellularLocation>
        <location evidence="1">Membrane</location>
        <topology evidence="1">Multi-pass membrane protein</topology>
    </subcellularLocation>
</comment>
<dbReference type="InterPro" id="IPR005821">
    <property type="entry name" value="Ion_trans_dom"/>
</dbReference>
<evidence type="ECO:0000259" key="8">
    <source>
        <dbReference type="PROSITE" id="PS50158"/>
    </source>
</evidence>
<feature type="compositionally biased region" description="Polar residues" evidence="6">
    <location>
        <begin position="1646"/>
        <end position="1657"/>
    </location>
</feature>
<feature type="domain" description="CCHC-type" evidence="8">
    <location>
        <begin position="1669"/>
        <end position="1685"/>
    </location>
</feature>
<keyword evidence="2 7" id="KW-0812">Transmembrane</keyword>
<feature type="compositionally biased region" description="Low complexity" evidence="6">
    <location>
        <begin position="3318"/>
        <end position="3333"/>
    </location>
</feature>
<dbReference type="Pfam" id="PF00098">
    <property type="entry name" value="zf-CCHC"/>
    <property type="match status" value="1"/>
</dbReference>
<feature type="compositionally biased region" description="Basic and acidic residues" evidence="6">
    <location>
        <begin position="3261"/>
        <end position="3273"/>
    </location>
</feature>
<feature type="compositionally biased region" description="Low complexity" evidence="6">
    <location>
        <begin position="619"/>
        <end position="636"/>
    </location>
</feature>
<evidence type="ECO:0000256" key="1">
    <source>
        <dbReference type="ARBA" id="ARBA00004141"/>
    </source>
</evidence>
<feature type="transmembrane region" description="Helical" evidence="7">
    <location>
        <begin position="227"/>
        <end position="249"/>
    </location>
</feature>
<dbReference type="Gene3D" id="1.10.287.70">
    <property type="match status" value="1"/>
</dbReference>
<feature type="region of interest" description="Disordered" evidence="6">
    <location>
        <begin position="874"/>
        <end position="909"/>
    </location>
</feature>
<protein>
    <recommendedName>
        <fullName evidence="8">CCHC-type domain-containing protein</fullName>
    </recommendedName>
</protein>
<dbReference type="CDD" id="cd00144">
    <property type="entry name" value="MPP_PPP_family"/>
    <property type="match status" value="1"/>
</dbReference>
<keyword evidence="3 7" id="KW-1133">Transmembrane helix</keyword>
<dbReference type="InterPro" id="IPR006186">
    <property type="entry name" value="Ser/Thr-sp_prot-phosphatase"/>
</dbReference>
<keyword evidence="10" id="KW-1185">Reference proteome</keyword>
<dbReference type="GO" id="GO:0005249">
    <property type="term" value="F:voltage-gated potassium channel activity"/>
    <property type="evidence" value="ECO:0007669"/>
    <property type="project" value="TreeGrafter"/>
</dbReference>
<dbReference type="GO" id="GO:0008270">
    <property type="term" value="F:zinc ion binding"/>
    <property type="evidence" value="ECO:0007669"/>
    <property type="project" value="UniProtKB-KW"/>
</dbReference>
<dbReference type="Proteomes" id="UP000654075">
    <property type="component" value="Unassembled WGS sequence"/>
</dbReference>
<dbReference type="SMART" id="SM00156">
    <property type="entry name" value="PP2Ac"/>
    <property type="match status" value="1"/>
</dbReference>